<dbReference type="Proteomes" id="UP000601435">
    <property type="component" value="Unassembled WGS sequence"/>
</dbReference>
<reference evidence="1" key="1">
    <citation type="submission" date="2021-02" db="EMBL/GenBank/DDBJ databases">
        <authorList>
            <person name="Dougan E. K."/>
            <person name="Rhodes N."/>
            <person name="Thang M."/>
            <person name="Chan C."/>
        </authorList>
    </citation>
    <scope>NUCLEOTIDE SEQUENCE</scope>
</reference>
<evidence type="ECO:0000313" key="1">
    <source>
        <dbReference type="EMBL" id="CAE7893691.1"/>
    </source>
</evidence>
<dbReference type="AlphaFoldDB" id="A0A813B6T7"/>
<name>A0A813B6T7_9DINO</name>
<accession>A0A813B6T7</accession>
<protein>
    <submittedName>
        <fullName evidence="1">Uncharacterized protein</fullName>
    </submittedName>
</protein>
<keyword evidence="2" id="KW-1185">Reference proteome</keyword>
<dbReference type="EMBL" id="CAJNJA010068030">
    <property type="protein sequence ID" value="CAE7893691.1"/>
    <property type="molecule type" value="Genomic_DNA"/>
</dbReference>
<organism evidence="1 2">
    <name type="scientific">Symbiodinium necroappetens</name>
    <dbReference type="NCBI Taxonomy" id="1628268"/>
    <lineage>
        <taxon>Eukaryota</taxon>
        <taxon>Sar</taxon>
        <taxon>Alveolata</taxon>
        <taxon>Dinophyceae</taxon>
        <taxon>Suessiales</taxon>
        <taxon>Symbiodiniaceae</taxon>
        <taxon>Symbiodinium</taxon>
    </lineage>
</organism>
<gene>
    <name evidence="1" type="ORF">SNEC2469_LOCUS29826</name>
</gene>
<evidence type="ECO:0000313" key="2">
    <source>
        <dbReference type="Proteomes" id="UP000601435"/>
    </source>
</evidence>
<sequence length="387" mass="41728">MLVKTLRIGAPRVTQEAGGSRLDVEVCGEPLFVRANVPLAESSEALVAAFYLVAQHYNAVLRIEGELDPIFLQNVPAVAAFAERHLRLPGCPVQARSKSDRTKQAGASAAFLTEGLESLYTLARRTAELDALIHVAGLDKPGRDSAAAERHLQNLRRLTEASGQFLIEMETNLRDLRLFRSVDWEITRSAALAAMAQCLAGQVGHILVPLSDVGTFGGSLPWGAHPLLIEGWSSSAVEIVCDTSPANWIDKIAALGNYPPALDYLQVCGRGEEPGSTFGEREICVRAVAALHIVGGLSAGRTLPQDTLFESIRALPPLTPQQRRAWQALLDHPRSGDLAAVIKNKLEETPLAPALTSASMVSAASAISASRLTWQIRNFRLVGQMLR</sequence>
<proteinExistence type="predicted"/>
<comment type="caution">
    <text evidence="1">The sequence shown here is derived from an EMBL/GenBank/DDBJ whole genome shotgun (WGS) entry which is preliminary data.</text>
</comment>